<dbReference type="Gene3D" id="2.60.120.1440">
    <property type="match status" value="1"/>
</dbReference>
<organism evidence="4 5">
    <name type="scientific">Stagnimonas aquatica</name>
    <dbReference type="NCBI Taxonomy" id="2689987"/>
    <lineage>
        <taxon>Bacteria</taxon>
        <taxon>Pseudomonadati</taxon>
        <taxon>Pseudomonadota</taxon>
        <taxon>Gammaproteobacteria</taxon>
        <taxon>Nevskiales</taxon>
        <taxon>Nevskiaceae</taxon>
        <taxon>Stagnimonas</taxon>
    </lineage>
</organism>
<comment type="caution">
    <text evidence="4">The sequence shown here is derived from an EMBL/GenBank/DDBJ whole genome shotgun (WGS) entry which is preliminary data.</text>
</comment>
<evidence type="ECO:0000259" key="2">
    <source>
        <dbReference type="Pfam" id="PF04773"/>
    </source>
</evidence>
<dbReference type="Pfam" id="PF16220">
    <property type="entry name" value="DUF4880"/>
    <property type="match status" value="1"/>
</dbReference>
<dbReference type="Pfam" id="PF04773">
    <property type="entry name" value="FecR"/>
    <property type="match status" value="1"/>
</dbReference>
<gene>
    <name evidence="4" type="ORF">ED208_12995</name>
</gene>
<dbReference type="PIRSF" id="PIRSF018266">
    <property type="entry name" value="FecR"/>
    <property type="match status" value="1"/>
</dbReference>
<keyword evidence="5" id="KW-1185">Reference proteome</keyword>
<feature type="domain" description="FecR N-terminal" evidence="3">
    <location>
        <begin position="62"/>
        <end position="102"/>
    </location>
</feature>
<evidence type="ECO:0000256" key="1">
    <source>
        <dbReference type="SAM" id="MobiDB-lite"/>
    </source>
</evidence>
<dbReference type="AlphaFoldDB" id="A0A3N0V7E8"/>
<proteinExistence type="predicted"/>
<sequence length="386" mass="42150">MSSCSTTWRTSATPTSPAGSASPPAPWNARWRAPWRIAPARCGPGWRRTSAVFAFFRRRPRTAAEWVARLNSGQATARDQAELAAWLDRHPEHREQFAAVASVWMRAPVLRNSPLARRYLAEIPPAPAASGRALAFGARPLLAGAACCALLSAGLLLWMQRDSYRTGVGQSQVVRLEDGSTIWLNTDTRLKVRFEAGRRRVLLSRGEAFFSVARDAARPFVVEAGERRIVVTGTQFDVLHSGEEVAVAVLEGHVRVEHQQAAKNSGAGTPALVEASRAEVRLVAGQEAEFVPTAAPAVRRNQQVAQKTAWREGRIVLENAALGAALEEVGRYTSTRLVLADPQLRALSITGVFRTGDIDSVLFSLRELYGLHARREGQNLILERAG</sequence>
<accession>A0A3N0V7E8</accession>
<feature type="region of interest" description="Disordered" evidence="1">
    <location>
        <begin position="1"/>
        <end position="27"/>
    </location>
</feature>
<dbReference type="Proteomes" id="UP000282106">
    <property type="component" value="Unassembled WGS sequence"/>
</dbReference>
<feature type="compositionally biased region" description="Low complexity" evidence="1">
    <location>
        <begin position="10"/>
        <end position="27"/>
    </location>
</feature>
<feature type="domain" description="FecR protein" evidence="2">
    <location>
        <begin position="162"/>
        <end position="255"/>
    </location>
</feature>
<evidence type="ECO:0000313" key="4">
    <source>
        <dbReference type="EMBL" id="ROH88727.1"/>
    </source>
</evidence>
<dbReference type="Gene3D" id="3.55.50.30">
    <property type="match status" value="1"/>
</dbReference>
<dbReference type="PANTHER" id="PTHR30273">
    <property type="entry name" value="PERIPLASMIC SIGNAL SENSOR AND SIGMA FACTOR ACTIVATOR FECR-RELATED"/>
    <property type="match status" value="1"/>
</dbReference>
<name>A0A3N0V7E8_9GAMM</name>
<reference evidence="4 5" key="1">
    <citation type="submission" date="2018-10" db="EMBL/GenBank/DDBJ databases">
        <authorList>
            <person name="Chen W.-M."/>
        </authorList>
    </citation>
    <scope>NUCLEOTIDE SEQUENCE [LARGE SCALE GENOMIC DNA]</scope>
    <source>
        <strain evidence="4 5">THS-13</strain>
    </source>
</reference>
<dbReference type="PANTHER" id="PTHR30273:SF2">
    <property type="entry name" value="PROTEIN FECR"/>
    <property type="match status" value="1"/>
</dbReference>
<evidence type="ECO:0000259" key="3">
    <source>
        <dbReference type="Pfam" id="PF16220"/>
    </source>
</evidence>
<dbReference type="InterPro" id="IPR012373">
    <property type="entry name" value="Ferrdict_sens_TM"/>
</dbReference>
<dbReference type="InterPro" id="IPR006860">
    <property type="entry name" value="FecR"/>
</dbReference>
<dbReference type="EMBL" id="RJVO01000006">
    <property type="protein sequence ID" value="ROH88727.1"/>
    <property type="molecule type" value="Genomic_DNA"/>
</dbReference>
<protein>
    <submittedName>
        <fullName evidence="4">DUF4880 domain-containing protein</fullName>
    </submittedName>
</protein>
<dbReference type="InParanoid" id="A0A3N0V7E8"/>
<dbReference type="GO" id="GO:0016989">
    <property type="term" value="F:sigma factor antagonist activity"/>
    <property type="evidence" value="ECO:0007669"/>
    <property type="project" value="TreeGrafter"/>
</dbReference>
<dbReference type="InterPro" id="IPR032623">
    <property type="entry name" value="FecR_N"/>
</dbReference>
<dbReference type="FunCoup" id="A0A3N0V7E8">
    <property type="interactions" value="91"/>
</dbReference>
<evidence type="ECO:0000313" key="5">
    <source>
        <dbReference type="Proteomes" id="UP000282106"/>
    </source>
</evidence>